<keyword evidence="3" id="KW-1185">Reference proteome</keyword>
<feature type="region of interest" description="Disordered" evidence="1">
    <location>
        <begin position="110"/>
        <end position="133"/>
    </location>
</feature>
<reference evidence="2 3" key="1">
    <citation type="submission" date="2020-11" db="EMBL/GenBank/DDBJ databases">
        <title>Carbohydrate-dependent, anaerobic sulfur respiration: A novel catabolism in halophilic archaea.</title>
        <authorList>
            <person name="Sorokin D.Y."/>
            <person name="Messina E."/>
            <person name="Smedile F."/>
            <person name="La Cono V."/>
            <person name="Hallsworth J.E."/>
            <person name="Yakimov M.M."/>
        </authorList>
    </citation>
    <scope>NUCLEOTIDE SEQUENCE [LARGE SCALE GENOMIC DNA]</scope>
    <source>
        <strain evidence="2 3">HSR-Est</strain>
    </source>
</reference>
<protein>
    <submittedName>
        <fullName evidence="2">Uncharacterized protein</fullName>
    </submittedName>
</protein>
<dbReference type="Proteomes" id="UP000663292">
    <property type="component" value="Chromosome"/>
</dbReference>
<accession>A0A897NNX2</accession>
<dbReference type="AlphaFoldDB" id="A0A897NNX2"/>
<evidence type="ECO:0000313" key="3">
    <source>
        <dbReference type="Proteomes" id="UP000663292"/>
    </source>
</evidence>
<name>A0A897NNX2_9EURY</name>
<gene>
    <name evidence="2" type="ORF">HSEST_0907</name>
</gene>
<sequence length="175" mass="19179">MTSPLDEPLFVSEFDLHGTDVDALVLRFDGRMRSGEVPDPFGRRRTGRDGHRLLLEVADRADGFDPTAGSVVFQPEGATAKPRRERLPVLTSAWITGRLGLLDPPRRRGRFLPLRGRPGQAGQRVPSSALLGPPSSLLSFLQRRRRADCLVSQRRRRAALGDSPPKGEGSAPSPL</sequence>
<evidence type="ECO:0000313" key="2">
    <source>
        <dbReference type="EMBL" id="QSG14448.1"/>
    </source>
</evidence>
<evidence type="ECO:0000256" key="1">
    <source>
        <dbReference type="SAM" id="MobiDB-lite"/>
    </source>
</evidence>
<feature type="region of interest" description="Disordered" evidence="1">
    <location>
        <begin position="153"/>
        <end position="175"/>
    </location>
</feature>
<proteinExistence type="predicted"/>
<organism evidence="2 3">
    <name type="scientific">Halapricum desulfuricans</name>
    <dbReference type="NCBI Taxonomy" id="2841257"/>
    <lineage>
        <taxon>Archaea</taxon>
        <taxon>Methanobacteriati</taxon>
        <taxon>Methanobacteriota</taxon>
        <taxon>Stenosarchaea group</taxon>
        <taxon>Halobacteria</taxon>
        <taxon>Halobacteriales</taxon>
        <taxon>Haloarculaceae</taxon>
        <taxon>Halapricum</taxon>
    </lineage>
</organism>
<dbReference type="EMBL" id="CP064791">
    <property type="protein sequence ID" value="QSG14448.1"/>
    <property type="molecule type" value="Genomic_DNA"/>
</dbReference>